<sequence>MVRPTFLLALFASSLAAANSLEDRKVTELDSGFAKAQQNDTTATRALKNVQIKTADGKCLFVDKLGGDKRANLAPVQIADCGSTDGQGFDFITEGKHIKKTAGRALIVSTLTNACMTFDPRRPPATQVHFFSCGGRADGEGEVSDSQLISFDGKTSNVKLQTQNTKLCFTANGDTVTAGDCNGDKTSFTIGGAATGGGGGGNSGNGDKDNKDNNNEPLKTVTVTDKASSTSASSNNVGGNKATSTSSSKAASSTSGVVKIPVARGGFVDSDGSEKAHQFDKTANRAFQSVHIQTDDGRCIKFDTLSGDSLQNLLPLTFVTCDEDAESQQFDISFSSKNNDARDQEALIIASHFPSCLSYDASRAENDRVNMFSCGGKAEGSDSNTDKGQLFPISKDFSKNTFKLQPLSDKNVCITSKGVNRLTFARCDDSKEQTFKIVSLV</sequence>
<evidence type="ECO:0000313" key="4">
    <source>
        <dbReference type="Proteomes" id="UP000039046"/>
    </source>
</evidence>
<dbReference type="PROSITE" id="PS50231">
    <property type="entry name" value="RICIN_B_LECTIN"/>
    <property type="match status" value="2"/>
</dbReference>
<dbReference type="Gene3D" id="2.80.10.50">
    <property type="match status" value="1"/>
</dbReference>
<feature type="compositionally biased region" description="Polar residues" evidence="1">
    <location>
        <begin position="221"/>
        <end position="238"/>
    </location>
</feature>
<feature type="compositionally biased region" description="Low complexity" evidence="1">
    <location>
        <begin position="241"/>
        <end position="255"/>
    </location>
</feature>
<dbReference type="Proteomes" id="UP000039046">
    <property type="component" value="Unassembled WGS sequence"/>
</dbReference>
<keyword evidence="2" id="KW-0732">Signal</keyword>
<name>A0A0A1TNH0_9HYPO</name>
<keyword evidence="4" id="KW-1185">Reference proteome</keyword>
<dbReference type="AlphaFoldDB" id="A0A0A1TNH0"/>
<evidence type="ECO:0008006" key="5">
    <source>
        <dbReference type="Google" id="ProtNLM"/>
    </source>
</evidence>
<evidence type="ECO:0000256" key="1">
    <source>
        <dbReference type="SAM" id="MobiDB-lite"/>
    </source>
</evidence>
<protein>
    <recommendedName>
        <fullName evidence="5">Ricin B lectin domain-containing protein</fullName>
    </recommendedName>
</protein>
<evidence type="ECO:0000313" key="3">
    <source>
        <dbReference type="EMBL" id="CEJ92798.1"/>
    </source>
</evidence>
<dbReference type="STRING" id="1531966.A0A0A1TNH0"/>
<dbReference type="InterPro" id="IPR035992">
    <property type="entry name" value="Ricin_B-like_lectins"/>
</dbReference>
<dbReference type="CDD" id="cd00161">
    <property type="entry name" value="beta-trefoil_Ricin-like"/>
    <property type="match status" value="1"/>
</dbReference>
<feature type="compositionally biased region" description="Gly residues" evidence="1">
    <location>
        <begin position="193"/>
        <end position="204"/>
    </location>
</feature>
<dbReference type="HOGENOM" id="CLU_023261_0_0_1"/>
<gene>
    <name evidence="3" type="ORF">VHEMI08428</name>
</gene>
<organism evidence="3 4">
    <name type="scientific">[Torrubiella] hemipterigena</name>
    <dbReference type="NCBI Taxonomy" id="1531966"/>
    <lineage>
        <taxon>Eukaryota</taxon>
        <taxon>Fungi</taxon>
        <taxon>Dikarya</taxon>
        <taxon>Ascomycota</taxon>
        <taxon>Pezizomycotina</taxon>
        <taxon>Sordariomycetes</taxon>
        <taxon>Hypocreomycetidae</taxon>
        <taxon>Hypocreales</taxon>
        <taxon>Clavicipitaceae</taxon>
        <taxon>Clavicipitaceae incertae sedis</taxon>
        <taxon>'Torrubiella' clade</taxon>
    </lineage>
</organism>
<dbReference type="EMBL" id="CDHN01000005">
    <property type="protein sequence ID" value="CEJ92798.1"/>
    <property type="molecule type" value="Genomic_DNA"/>
</dbReference>
<reference evidence="3 4" key="1">
    <citation type="journal article" date="2015" name="Genome Announc.">
        <title>Draft Genome Sequence and Gene Annotation of the Entomopathogenic Fungus Verticillium hemipterigenum.</title>
        <authorList>
            <person name="Horn F."/>
            <person name="Habel A."/>
            <person name="Scharf D.H."/>
            <person name="Dworschak J."/>
            <person name="Brakhage A.A."/>
            <person name="Guthke R."/>
            <person name="Hertweck C."/>
            <person name="Linde J."/>
        </authorList>
    </citation>
    <scope>NUCLEOTIDE SEQUENCE [LARGE SCALE GENOMIC DNA]</scope>
</reference>
<feature type="chain" id="PRO_5001990220" description="Ricin B lectin domain-containing protein" evidence="2">
    <location>
        <begin position="21"/>
        <end position="441"/>
    </location>
</feature>
<dbReference type="OrthoDB" id="5383818at2759"/>
<evidence type="ECO:0000256" key="2">
    <source>
        <dbReference type="SAM" id="SignalP"/>
    </source>
</evidence>
<accession>A0A0A1TNH0</accession>
<proteinExistence type="predicted"/>
<feature type="region of interest" description="Disordered" evidence="1">
    <location>
        <begin position="193"/>
        <end position="255"/>
    </location>
</feature>
<feature type="signal peptide" evidence="2">
    <location>
        <begin position="1"/>
        <end position="20"/>
    </location>
</feature>
<dbReference type="SUPFAM" id="SSF50370">
    <property type="entry name" value="Ricin B-like lectins"/>
    <property type="match status" value="2"/>
</dbReference>